<comment type="caution">
    <text evidence="2">The sequence shown here is derived from an EMBL/GenBank/DDBJ whole genome shotgun (WGS) entry which is preliminary data.</text>
</comment>
<sequence>MIAVAALLQLLILAGALYDTARLLGPGADPHRRRRAGAGLRRGRTGAGPHRAARARRRRAALETAERRLVERRLHGRIDAVTYREAMHALAEGRRAGVWRYALAEGAWARGWRQALAEGRRGLVWPHPNADGPRARVWRLPLAEGPWARGGRHPRAERRRAPAWRHPHGDGRDGD</sequence>
<keyword evidence="3" id="KW-1185">Reference proteome</keyword>
<dbReference type="Proteomes" id="UP001221328">
    <property type="component" value="Unassembled WGS sequence"/>
</dbReference>
<gene>
    <name evidence="2" type="ORF">PO587_10960</name>
</gene>
<organism evidence="2 3">
    <name type="scientific">Streptomyces gilvifuscus</name>
    <dbReference type="NCBI Taxonomy" id="1550617"/>
    <lineage>
        <taxon>Bacteria</taxon>
        <taxon>Bacillati</taxon>
        <taxon>Actinomycetota</taxon>
        <taxon>Actinomycetes</taxon>
        <taxon>Kitasatosporales</taxon>
        <taxon>Streptomycetaceae</taxon>
        <taxon>Streptomyces</taxon>
    </lineage>
</organism>
<evidence type="ECO:0000313" key="2">
    <source>
        <dbReference type="EMBL" id="MDC2954986.1"/>
    </source>
</evidence>
<reference evidence="2 3" key="1">
    <citation type="journal article" date="2015" name="Int. J. Syst. Evol. Microbiol.">
        <title>Streptomyces gilvifuscus sp. nov., an actinomycete that produces antibacterial compounds isolated from soil.</title>
        <authorList>
            <person name="Nguyen T.M."/>
            <person name="Kim J."/>
        </authorList>
    </citation>
    <scope>NUCLEOTIDE SEQUENCE [LARGE SCALE GENOMIC DNA]</scope>
    <source>
        <strain evidence="2 3">T113</strain>
    </source>
</reference>
<dbReference type="RefSeq" id="WP_272175045.1">
    <property type="nucleotide sequence ID" value="NZ_JAQOSK010000003.1"/>
</dbReference>
<feature type="region of interest" description="Disordered" evidence="1">
    <location>
        <begin position="28"/>
        <end position="53"/>
    </location>
</feature>
<feature type="region of interest" description="Disordered" evidence="1">
    <location>
        <begin position="148"/>
        <end position="175"/>
    </location>
</feature>
<evidence type="ECO:0000313" key="3">
    <source>
        <dbReference type="Proteomes" id="UP001221328"/>
    </source>
</evidence>
<proteinExistence type="predicted"/>
<dbReference type="EMBL" id="JAQOSK010000003">
    <property type="protein sequence ID" value="MDC2954986.1"/>
    <property type="molecule type" value="Genomic_DNA"/>
</dbReference>
<protein>
    <submittedName>
        <fullName evidence="2">Uncharacterized protein</fullName>
    </submittedName>
</protein>
<feature type="compositionally biased region" description="Basic residues" evidence="1">
    <location>
        <begin position="31"/>
        <end position="44"/>
    </location>
</feature>
<feature type="compositionally biased region" description="Basic residues" evidence="1">
    <location>
        <begin position="150"/>
        <end position="166"/>
    </location>
</feature>
<accession>A0ABT5FR77</accession>
<evidence type="ECO:0000256" key="1">
    <source>
        <dbReference type="SAM" id="MobiDB-lite"/>
    </source>
</evidence>
<name>A0ABT5FR77_9ACTN</name>